<comment type="caution">
    <text evidence="1">The sequence shown here is derived from an EMBL/GenBank/DDBJ whole genome shotgun (WGS) entry which is preliminary data.</text>
</comment>
<proteinExistence type="predicted"/>
<evidence type="ECO:0008006" key="3">
    <source>
        <dbReference type="Google" id="ProtNLM"/>
    </source>
</evidence>
<sequence>MLSAQLVRTLLMGSMCFSNGTVSSTIMTALAGADQSRISGCRAVMLTSAGNFRWRSRSAANRRLPPCDSRDHSILVQSFNFVPGLENWIHFWTAGRPSLWRCSSSKSTSACLCEASDFLVHRLVCGLVYCFVCIPFVS</sequence>
<evidence type="ECO:0000313" key="1">
    <source>
        <dbReference type="EMBL" id="MEQ2200032.1"/>
    </source>
</evidence>
<dbReference type="Proteomes" id="UP001434883">
    <property type="component" value="Unassembled WGS sequence"/>
</dbReference>
<reference evidence="1 2" key="1">
    <citation type="submission" date="2021-06" db="EMBL/GenBank/DDBJ databases">
        <authorList>
            <person name="Palmer J.M."/>
        </authorList>
    </citation>
    <scope>NUCLEOTIDE SEQUENCE [LARGE SCALE GENOMIC DNA]</scope>
    <source>
        <strain evidence="1 2">XC_2019</strain>
        <tissue evidence="1">Muscle</tissue>
    </source>
</reference>
<protein>
    <recommendedName>
        <fullName evidence="3">Secreted protein</fullName>
    </recommendedName>
</protein>
<dbReference type="EMBL" id="JAHRIN010025648">
    <property type="protein sequence ID" value="MEQ2200032.1"/>
    <property type="molecule type" value="Genomic_DNA"/>
</dbReference>
<keyword evidence="2" id="KW-1185">Reference proteome</keyword>
<name>A0ABV0QXK4_9TELE</name>
<accession>A0ABV0QXK4</accession>
<evidence type="ECO:0000313" key="2">
    <source>
        <dbReference type="Proteomes" id="UP001434883"/>
    </source>
</evidence>
<organism evidence="1 2">
    <name type="scientific">Xenoophorus captivus</name>
    <dbReference type="NCBI Taxonomy" id="1517983"/>
    <lineage>
        <taxon>Eukaryota</taxon>
        <taxon>Metazoa</taxon>
        <taxon>Chordata</taxon>
        <taxon>Craniata</taxon>
        <taxon>Vertebrata</taxon>
        <taxon>Euteleostomi</taxon>
        <taxon>Actinopterygii</taxon>
        <taxon>Neopterygii</taxon>
        <taxon>Teleostei</taxon>
        <taxon>Neoteleostei</taxon>
        <taxon>Acanthomorphata</taxon>
        <taxon>Ovalentaria</taxon>
        <taxon>Atherinomorphae</taxon>
        <taxon>Cyprinodontiformes</taxon>
        <taxon>Goodeidae</taxon>
        <taxon>Xenoophorus</taxon>
    </lineage>
</organism>
<gene>
    <name evidence="1" type="ORF">XENOCAPTIV_020430</name>
</gene>